<gene>
    <name evidence="2" type="ORF">BJ554DRAFT_294</name>
</gene>
<accession>A0A8H7ZU55</accession>
<evidence type="ECO:0000313" key="2">
    <source>
        <dbReference type="EMBL" id="KAG5459315.1"/>
    </source>
</evidence>
<proteinExistence type="predicted"/>
<evidence type="ECO:0000313" key="3">
    <source>
        <dbReference type="Proteomes" id="UP000673691"/>
    </source>
</evidence>
<dbReference type="AlphaFoldDB" id="A0A8H7ZU55"/>
<protein>
    <submittedName>
        <fullName evidence="2">Uncharacterized protein</fullName>
    </submittedName>
</protein>
<feature type="region of interest" description="Disordered" evidence="1">
    <location>
        <begin position="86"/>
        <end position="153"/>
    </location>
</feature>
<dbReference type="EMBL" id="JAEFCI010007051">
    <property type="protein sequence ID" value="KAG5459315.1"/>
    <property type="molecule type" value="Genomic_DNA"/>
</dbReference>
<reference evidence="2 3" key="1">
    <citation type="journal article" name="Sci. Rep.">
        <title>Genome-scale phylogenetic analyses confirm Olpidium as the closest living zoosporic fungus to the non-flagellated, terrestrial fungi.</title>
        <authorList>
            <person name="Chang Y."/>
            <person name="Rochon D."/>
            <person name="Sekimoto S."/>
            <person name="Wang Y."/>
            <person name="Chovatia M."/>
            <person name="Sandor L."/>
            <person name="Salamov A."/>
            <person name="Grigoriev I.V."/>
            <person name="Stajich J.E."/>
            <person name="Spatafora J.W."/>
        </authorList>
    </citation>
    <scope>NUCLEOTIDE SEQUENCE [LARGE SCALE GENOMIC DNA]</scope>
    <source>
        <strain evidence="2">S191</strain>
    </source>
</reference>
<comment type="caution">
    <text evidence="2">The sequence shown here is derived from an EMBL/GenBank/DDBJ whole genome shotgun (WGS) entry which is preliminary data.</text>
</comment>
<name>A0A8H7ZU55_9FUNG</name>
<dbReference type="Proteomes" id="UP000673691">
    <property type="component" value="Unassembled WGS sequence"/>
</dbReference>
<feature type="compositionally biased region" description="Low complexity" evidence="1">
    <location>
        <begin position="114"/>
        <end position="130"/>
    </location>
</feature>
<keyword evidence="3" id="KW-1185">Reference proteome</keyword>
<evidence type="ECO:0000256" key="1">
    <source>
        <dbReference type="SAM" id="MobiDB-lite"/>
    </source>
</evidence>
<sequence length="153" mass="16529">MICRWARQRCPSSLLCWQAAGFLPRVWRGSQCRPRQCPCRRGRQRARKWPSWWPPSAPPCLCSAGRPARPGWRGIGARTWACRASFSAPGTAPSPHPGSARSTPGAWPGSSTNPRAQSAAPLPARRPASSGLAQSQPSGFGDTRTIARGTQLC</sequence>
<organism evidence="2 3">
    <name type="scientific">Olpidium bornovanus</name>
    <dbReference type="NCBI Taxonomy" id="278681"/>
    <lineage>
        <taxon>Eukaryota</taxon>
        <taxon>Fungi</taxon>
        <taxon>Fungi incertae sedis</taxon>
        <taxon>Olpidiomycota</taxon>
        <taxon>Olpidiomycotina</taxon>
        <taxon>Olpidiomycetes</taxon>
        <taxon>Olpidiales</taxon>
        <taxon>Olpidiaceae</taxon>
        <taxon>Olpidium</taxon>
    </lineage>
</organism>